<name>A0A1M6J9D0_9CLOT</name>
<accession>A0A1M6J9D0</accession>
<dbReference type="PROSITE" id="PS01273">
    <property type="entry name" value="COA_TRANSF_1"/>
    <property type="match status" value="1"/>
</dbReference>
<evidence type="ECO:0000313" key="4">
    <source>
        <dbReference type="Proteomes" id="UP000184080"/>
    </source>
</evidence>
<reference evidence="3 4" key="1">
    <citation type="submission" date="2016-11" db="EMBL/GenBank/DDBJ databases">
        <authorList>
            <person name="Jaros S."/>
            <person name="Januszkiewicz K."/>
            <person name="Wedrychowicz H."/>
        </authorList>
    </citation>
    <scope>NUCLEOTIDE SEQUENCE [LARGE SCALE GENOMIC DNA]</scope>
    <source>
        <strain evidence="3 4">DSM 21864</strain>
    </source>
</reference>
<gene>
    <name evidence="3" type="ORF">SAMN05444401_3000</name>
</gene>
<proteinExistence type="inferred from homology"/>
<evidence type="ECO:0000256" key="2">
    <source>
        <dbReference type="ARBA" id="ARBA00022679"/>
    </source>
</evidence>
<keyword evidence="2 3" id="KW-0808">Transferase</keyword>
<organism evidence="3 4">
    <name type="scientific">Clostridium amylolyticum</name>
    <dbReference type="NCBI Taxonomy" id="1121298"/>
    <lineage>
        <taxon>Bacteria</taxon>
        <taxon>Bacillati</taxon>
        <taxon>Bacillota</taxon>
        <taxon>Clostridia</taxon>
        <taxon>Eubacteriales</taxon>
        <taxon>Clostridiaceae</taxon>
        <taxon>Clostridium</taxon>
    </lineage>
</organism>
<dbReference type="NCBIfam" id="TIGR02429">
    <property type="entry name" value="pcaI_scoA_fam"/>
    <property type="match status" value="1"/>
</dbReference>
<comment type="similarity">
    <text evidence="1">Belongs to the 3-oxoacid CoA-transferase subunit A family.</text>
</comment>
<dbReference type="EMBL" id="FQZO01000005">
    <property type="protein sequence ID" value="SHJ43260.1"/>
    <property type="molecule type" value="Genomic_DNA"/>
</dbReference>
<dbReference type="STRING" id="1121298.SAMN05444401_3000"/>
<dbReference type="InterPro" id="IPR037171">
    <property type="entry name" value="NagB/RpiA_transferase-like"/>
</dbReference>
<dbReference type="Pfam" id="PF01144">
    <property type="entry name" value="CoA_trans"/>
    <property type="match status" value="1"/>
</dbReference>
<dbReference type="InterPro" id="IPR004165">
    <property type="entry name" value="CoA_trans_fam_I"/>
</dbReference>
<dbReference type="InterPro" id="IPR012792">
    <property type="entry name" value="3-oxoacid_CoA-transf_A"/>
</dbReference>
<keyword evidence="4" id="KW-1185">Reference proteome</keyword>
<protein>
    <submittedName>
        <fullName evidence="3">Acetate CoA/acetoacetate CoA-transferase alpha subunit</fullName>
    </submittedName>
</protein>
<evidence type="ECO:0000313" key="3">
    <source>
        <dbReference type="EMBL" id="SHJ43260.1"/>
    </source>
</evidence>
<dbReference type="InterPro" id="IPR004163">
    <property type="entry name" value="CoA_transf_BS"/>
</dbReference>
<sequence length="249" mass="26906">MKSKVTSMDEALSVIKDGTSLMIGGFIDAGFPIKCIEKLAEKGTKNLTLISATSGMDGFGTSMLYKNKQVKELISSHVGTSKESTEEYLNGNLLIKEFFPMGTWMEKVRAGAMGLGGVLVPVGVGILDEPGLFKNLDEPKKVINVNGLDCFIEPALTAEVSIVKAWRADEFGNLEFRGTSMNDNADIAMAGKFTIAEVNEIVPFGSISPERVGCSGVFVNAVVQGYTVEEQDEIYGEAWIKKGKLSRED</sequence>
<dbReference type="SUPFAM" id="SSF100950">
    <property type="entry name" value="NagB/RpiA/CoA transferase-like"/>
    <property type="match status" value="1"/>
</dbReference>
<dbReference type="RefSeq" id="WP_073008364.1">
    <property type="nucleotide sequence ID" value="NZ_FQZO01000005.1"/>
</dbReference>
<dbReference type="PANTHER" id="PTHR13707">
    <property type="entry name" value="KETOACID-COENZYME A TRANSFERASE"/>
    <property type="match status" value="1"/>
</dbReference>
<dbReference type="AlphaFoldDB" id="A0A1M6J9D0"/>
<dbReference type="SMART" id="SM00882">
    <property type="entry name" value="CoA_trans"/>
    <property type="match status" value="1"/>
</dbReference>
<dbReference type="PANTHER" id="PTHR13707:SF60">
    <property type="entry name" value="ACETATE COA-TRANSFERASE SUBUNIT ALPHA"/>
    <property type="match status" value="1"/>
</dbReference>
<dbReference type="GO" id="GO:0008410">
    <property type="term" value="F:CoA-transferase activity"/>
    <property type="evidence" value="ECO:0007669"/>
    <property type="project" value="InterPro"/>
</dbReference>
<evidence type="ECO:0000256" key="1">
    <source>
        <dbReference type="ARBA" id="ARBA00005612"/>
    </source>
</evidence>
<dbReference type="Gene3D" id="3.40.1080.10">
    <property type="entry name" value="Glutaconate Coenzyme A-transferase"/>
    <property type="match status" value="1"/>
</dbReference>
<dbReference type="Proteomes" id="UP000184080">
    <property type="component" value="Unassembled WGS sequence"/>
</dbReference>